<proteinExistence type="predicted"/>
<dbReference type="InterPro" id="IPR025889">
    <property type="entry name" value="GSP17M-like_dom"/>
</dbReference>
<evidence type="ECO:0000313" key="4">
    <source>
        <dbReference type="EMBL" id="MET3576843.1"/>
    </source>
</evidence>
<dbReference type="PANTHER" id="PTHR38463">
    <property type="entry name" value="STRESS RESPONSE PROTEIN YSNF"/>
    <property type="match status" value="1"/>
</dbReference>
<dbReference type="Proteomes" id="UP001549099">
    <property type="component" value="Unassembled WGS sequence"/>
</dbReference>
<dbReference type="InterPro" id="IPR052967">
    <property type="entry name" value="Stress_Response_Assoc"/>
</dbReference>
<evidence type="ECO:0000259" key="2">
    <source>
        <dbReference type="Pfam" id="PF09557"/>
    </source>
</evidence>
<name>A0ABV2GEZ2_9BACL</name>
<gene>
    <name evidence="4" type="ORF">ABID49_002775</name>
</gene>
<feature type="domain" description="DUF2382" evidence="2">
    <location>
        <begin position="198"/>
        <end position="307"/>
    </location>
</feature>
<evidence type="ECO:0000256" key="1">
    <source>
        <dbReference type="SAM" id="MobiDB-lite"/>
    </source>
</evidence>
<dbReference type="InterPro" id="IPR019060">
    <property type="entry name" value="DUF2382"/>
</dbReference>
<dbReference type="PANTHER" id="PTHR38463:SF1">
    <property type="entry name" value="STRESS RESPONSE PROTEIN YSNF"/>
    <property type="match status" value="1"/>
</dbReference>
<feature type="compositionally biased region" description="Acidic residues" evidence="1">
    <location>
        <begin position="338"/>
        <end position="347"/>
    </location>
</feature>
<reference evidence="4 5" key="1">
    <citation type="submission" date="2024-06" db="EMBL/GenBank/DDBJ databases">
        <title>Genomic Encyclopedia of Type Strains, Phase IV (KMG-IV): sequencing the most valuable type-strain genomes for metagenomic binning, comparative biology and taxonomic classification.</title>
        <authorList>
            <person name="Goeker M."/>
        </authorList>
    </citation>
    <scope>NUCLEOTIDE SEQUENCE [LARGE SCALE GENOMIC DNA]</scope>
    <source>
        <strain evidence="4 5">DSM 26128</strain>
    </source>
</reference>
<feature type="domain" description="General stress protein 17M-like" evidence="3">
    <location>
        <begin position="7"/>
        <end position="101"/>
    </location>
</feature>
<feature type="compositionally biased region" description="Basic and acidic residues" evidence="1">
    <location>
        <begin position="348"/>
        <end position="361"/>
    </location>
</feature>
<feature type="region of interest" description="Disordered" evidence="1">
    <location>
        <begin position="312"/>
        <end position="361"/>
    </location>
</feature>
<comment type="caution">
    <text evidence="4">The sequence shown here is derived from an EMBL/GenBank/DDBJ whole genome shotgun (WGS) entry which is preliminary data.</text>
</comment>
<evidence type="ECO:0000313" key="5">
    <source>
        <dbReference type="Proteomes" id="UP001549099"/>
    </source>
</evidence>
<evidence type="ECO:0000259" key="3">
    <source>
        <dbReference type="Pfam" id="PF11181"/>
    </source>
</evidence>
<organism evidence="4 5">
    <name type="scientific">Bhargavaea ullalensis</name>
    <dbReference type="NCBI Taxonomy" id="1265685"/>
    <lineage>
        <taxon>Bacteria</taxon>
        <taxon>Bacillati</taxon>
        <taxon>Bacillota</taxon>
        <taxon>Bacilli</taxon>
        <taxon>Bacillales</taxon>
        <taxon>Caryophanaceae</taxon>
        <taxon>Bhargavaea</taxon>
    </lineage>
</organism>
<accession>A0ABV2GEZ2</accession>
<dbReference type="EMBL" id="JBEPLW010000036">
    <property type="protein sequence ID" value="MET3576843.1"/>
    <property type="molecule type" value="Genomic_DNA"/>
</dbReference>
<keyword evidence="5" id="KW-1185">Reference proteome</keyword>
<dbReference type="NCBIfam" id="TIGR02271">
    <property type="entry name" value="YsnF/AvaK domain"/>
    <property type="match status" value="1"/>
</dbReference>
<dbReference type="RefSeq" id="WP_354199256.1">
    <property type="nucleotide sequence ID" value="NZ_JBEPLW010000036.1"/>
</dbReference>
<sequence length="361" mass="40282">MDNKKYIGTFNSETEVLNRIEELKAQGYNENDLYVVTNNADKVSMLRGRTDVELQGVNEHHSWLDKFMDFLGGEEPVNKAFTDMGFTDAEAARYYNDAKNGGILLFADRDYGQSFTDDTAVGTTGVTGTNVNHYDSASVNQDGMTVDAPPLGEGRGETVGSGAYTESDAAKFRDNNYMTGTDRTDNLDMDNLTDEQRLRLHEEKLNVDKERVQAGEVDIDKHVVTDEQTVEVPVSREEVTIERRPVNDEMADGEVFDDGESIHIPVTEERVEVTKRPVVSEEIVVKKDEVQDTETVSEKVRREEVDISGTEDVNMNRTGGYDSRLGRAGGEAGLADDAAADLDDTEDLELRNRDLDNRDRL</sequence>
<protein>
    <submittedName>
        <fullName evidence="4">Uncharacterized protein (TIGR02271 family)</fullName>
    </submittedName>
</protein>
<dbReference type="Pfam" id="PF11181">
    <property type="entry name" value="YflT"/>
    <property type="match status" value="1"/>
</dbReference>
<dbReference type="Pfam" id="PF09557">
    <property type="entry name" value="DUF2382"/>
    <property type="match status" value="1"/>
</dbReference>